<reference evidence="3" key="1">
    <citation type="submission" date="2024-06" db="EMBL/GenBank/DDBJ databases">
        <title>Methylostella associata gen. nov., sp. nov., a novel Ancalomicrobiaceae-affiliated facultatively methylotrophic bacteria that feed on methanotrophs of the genus Methylococcus.</title>
        <authorList>
            <person name="Saltykova V."/>
            <person name="Danilova O.V."/>
            <person name="Oshkin I.Y."/>
            <person name="Belova S.E."/>
            <person name="Pimenov N.V."/>
            <person name="Dedysh S.N."/>
        </authorList>
    </citation>
    <scope>NUCLEOTIDE SEQUENCE</scope>
    <source>
        <strain evidence="3">S20</strain>
    </source>
</reference>
<feature type="region of interest" description="Disordered" evidence="1">
    <location>
        <begin position="1"/>
        <end position="32"/>
    </location>
</feature>
<name>A0AAU7X898_9HYPH</name>
<dbReference type="KEGG" id="mflg:ABS361_18270"/>
<accession>A0AAU7X898</accession>
<dbReference type="EMBL" id="CP158568">
    <property type="protein sequence ID" value="XBY43980.1"/>
    <property type="molecule type" value="Genomic_DNA"/>
</dbReference>
<keyword evidence="2" id="KW-0472">Membrane</keyword>
<evidence type="ECO:0000256" key="1">
    <source>
        <dbReference type="SAM" id="MobiDB-lite"/>
    </source>
</evidence>
<sequence length="200" mass="21855">MSHAQEPRPTPPRPRGRSGAEPTRPEAPPERLAPVLDRNIEALRERRAREAAASGAQERLAEIITRFSGSMAFVYIHAAFVATWVAINLGWVPGLPRFDETFVILATAASVEAIFLSTFVLISQNRAAAAADRRAELDLQINLLAEHEITQLVALTRAIAARLEIGEAADPALDHAERDVAPEAVLAEIERRGTQDDKKT</sequence>
<keyword evidence="2" id="KW-1133">Transmembrane helix</keyword>
<gene>
    <name evidence="3" type="ORF">ABS361_18270</name>
</gene>
<keyword evidence="2" id="KW-0812">Transmembrane</keyword>
<organism evidence="3">
    <name type="scientific">Methyloraptor flagellatus</name>
    <dbReference type="NCBI Taxonomy" id="3162530"/>
    <lineage>
        <taxon>Bacteria</taxon>
        <taxon>Pseudomonadati</taxon>
        <taxon>Pseudomonadota</taxon>
        <taxon>Alphaproteobacteria</taxon>
        <taxon>Hyphomicrobiales</taxon>
        <taxon>Ancalomicrobiaceae</taxon>
        <taxon>Methyloraptor</taxon>
    </lineage>
</organism>
<dbReference type="RefSeq" id="WP_407049076.1">
    <property type="nucleotide sequence ID" value="NZ_CP158568.1"/>
</dbReference>
<dbReference type="InterPro" id="IPR010406">
    <property type="entry name" value="DUF1003"/>
</dbReference>
<evidence type="ECO:0000256" key="2">
    <source>
        <dbReference type="SAM" id="Phobius"/>
    </source>
</evidence>
<feature type="transmembrane region" description="Helical" evidence="2">
    <location>
        <begin position="103"/>
        <end position="123"/>
    </location>
</feature>
<proteinExistence type="predicted"/>
<evidence type="ECO:0000313" key="3">
    <source>
        <dbReference type="EMBL" id="XBY43980.1"/>
    </source>
</evidence>
<protein>
    <submittedName>
        <fullName evidence="3">DUF1003 domain-containing protein</fullName>
    </submittedName>
</protein>
<feature type="transmembrane region" description="Helical" evidence="2">
    <location>
        <begin position="72"/>
        <end position="91"/>
    </location>
</feature>
<dbReference type="AlphaFoldDB" id="A0AAU7X898"/>
<dbReference type="Pfam" id="PF06210">
    <property type="entry name" value="DUF1003"/>
    <property type="match status" value="1"/>
</dbReference>